<keyword evidence="2" id="KW-1185">Reference proteome</keyword>
<dbReference type="AlphaFoldDB" id="A0A9N9UFY5"/>
<name>A0A9N9UFY5_9HYPO</name>
<evidence type="ECO:0000313" key="1">
    <source>
        <dbReference type="EMBL" id="CAG9990043.1"/>
    </source>
</evidence>
<reference evidence="1 2" key="2">
    <citation type="submission" date="2021-10" db="EMBL/GenBank/DDBJ databases">
        <authorList>
            <person name="Piombo E."/>
        </authorList>
    </citation>
    <scope>NUCLEOTIDE SEQUENCE [LARGE SCALE GENOMIC DNA]</scope>
</reference>
<accession>A0A9N9UFY5</accession>
<evidence type="ECO:0000313" key="2">
    <source>
        <dbReference type="Proteomes" id="UP000754883"/>
    </source>
</evidence>
<dbReference type="Proteomes" id="UP000754883">
    <property type="component" value="Unassembled WGS sequence"/>
</dbReference>
<dbReference type="EMBL" id="CABFNO020001468">
    <property type="protein sequence ID" value="CAG9990043.1"/>
    <property type="molecule type" value="Genomic_DNA"/>
</dbReference>
<comment type="caution">
    <text evidence="1">The sequence shown here is derived from an EMBL/GenBank/DDBJ whole genome shotgun (WGS) entry which is preliminary data.</text>
</comment>
<proteinExistence type="predicted"/>
<reference evidence="2" key="1">
    <citation type="submission" date="2019-06" db="EMBL/GenBank/DDBJ databases">
        <authorList>
            <person name="Broberg M."/>
        </authorList>
    </citation>
    <scope>NUCLEOTIDE SEQUENCE [LARGE SCALE GENOMIC DNA]</scope>
</reference>
<gene>
    <name evidence="1" type="ORF">CBYS24578_00017570</name>
</gene>
<protein>
    <submittedName>
        <fullName evidence="1">Uncharacterized protein</fullName>
    </submittedName>
</protein>
<sequence length="85" mass="9586">MVLIFLASYRTEILVQSLEELGKGWRLSTRFEKLHHLHDQLVDAAMPARSFADECIQANPEDETTVVRLGSVVHLVDNAVLIEQA</sequence>
<organism evidence="1 2">
    <name type="scientific">Clonostachys byssicola</name>
    <dbReference type="NCBI Taxonomy" id="160290"/>
    <lineage>
        <taxon>Eukaryota</taxon>
        <taxon>Fungi</taxon>
        <taxon>Dikarya</taxon>
        <taxon>Ascomycota</taxon>
        <taxon>Pezizomycotina</taxon>
        <taxon>Sordariomycetes</taxon>
        <taxon>Hypocreomycetidae</taxon>
        <taxon>Hypocreales</taxon>
        <taxon>Bionectriaceae</taxon>
        <taxon>Clonostachys</taxon>
    </lineage>
</organism>